<proteinExistence type="predicted"/>
<reference evidence="3" key="1">
    <citation type="submission" date="2020-05" db="EMBL/GenBank/DDBJ databases">
        <title>Frigoriglobus tundricola gen. nov., sp. nov., a psychrotolerant cellulolytic planctomycete of the family Gemmataceae with two divergent copies of 16S rRNA gene.</title>
        <authorList>
            <person name="Kulichevskaya I.S."/>
            <person name="Ivanova A.A."/>
            <person name="Naumoff D.G."/>
            <person name="Beletsky A.V."/>
            <person name="Rijpstra W.I.C."/>
            <person name="Sinninghe Damste J.S."/>
            <person name="Mardanov A.V."/>
            <person name="Ravin N.V."/>
            <person name="Dedysh S.N."/>
        </authorList>
    </citation>
    <scope>NUCLEOTIDE SEQUENCE [LARGE SCALE GENOMIC DNA]</scope>
    <source>
        <strain evidence="3">PL17</strain>
    </source>
</reference>
<evidence type="ECO:0000313" key="2">
    <source>
        <dbReference type="EMBL" id="QJW94859.1"/>
    </source>
</evidence>
<protein>
    <submittedName>
        <fullName evidence="2">Uncharacterized protein</fullName>
    </submittedName>
</protein>
<dbReference type="AlphaFoldDB" id="A0A6M5YL85"/>
<organism evidence="2 3">
    <name type="scientific">Frigoriglobus tundricola</name>
    <dbReference type="NCBI Taxonomy" id="2774151"/>
    <lineage>
        <taxon>Bacteria</taxon>
        <taxon>Pseudomonadati</taxon>
        <taxon>Planctomycetota</taxon>
        <taxon>Planctomycetia</taxon>
        <taxon>Gemmatales</taxon>
        <taxon>Gemmataceae</taxon>
        <taxon>Frigoriglobus</taxon>
    </lineage>
</organism>
<gene>
    <name evidence="2" type="ORF">FTUN_2385</name>
</gene>
<accession>A0A6M5YL85</accession>
<keyword evidence="3" id="KW-1185">Reference proteome</keyword>
<dbReference type="KEGG" id="ftj:FTUN_2385"/>
<dbReference type="Proteomes" id="UP000503447">
    <property type="component" value="Chromosome"/>
</dbReference>
<evidence type="ECO:0000256" key="1">
    <source>
        <dbReference type="SAM" id="MobiDB-lite"/>
    </source>
</evidence>
<name>A0A6M5YL85_9BACT</name>
<feature type="region of interest" description="Disordered" evidence="1">
    <location>
        <begin position="1"/>
        <end position="45"/>
    </location>
</feature>
<evidence type="ECO:0000313" key="3">
    <source>
        <dbReference type="Proteomes" id="UP000503447"/>
    </source>
</evidence>
<feature type="compositionally biased region" description="Basic and acidic residues" evidence="1">
    <location>
        <begin position="32"/>
        <end position="45"/>
    </location>
</feature>
<dbReference type="EMBL" id="CP053452">
    <property type="protein sequence ID" value="QJW94859.1"/>
    <property type="molecule type" value="Genomic_DNA"/>
</dbReference>
<sequence length="45" mass="4962">MDTLIPGSRLAPRAEGSEGSSPIPTRAPVPARRRDPRERPDRKNP</sequence>